<feature type="transmembrane region" description="Helical" evidence="2">
    <location>
        <begin position="301"/>
        <end position="321"/>
    </location>
</feature>
<evidence type="ECO:0000256" key="2">
    <source>
        <dbReference type="SAM" id="Phobius"/>
    </source>
</evidence>
<keyword evidence="2" id="KW-0812">Transmembrane</keyword>
<sequence length="329" mass="32250">MHHPLRRTLPALAVLGIAVAAPLATAGTAQAHPGSSCASLGVVYSTDGGSTWTAAGRMSAPHGVISVKLQGQPQPGCTYDVSLASYSTQGPTWQTSGTQAFLGWATATLGKDLPPATLDVSAHLPTCFGQIDLYSGNEKFDGKSNPLPHYPNGVFPRNLITAWNGGTACQPTPSPSPSVSASSSPSTKPSGSPSTSPSSSPSQSASGTPSPSASASVSPSTSASPSPSVSASVSASATPSHSATPSAAPSTSAAVVPTPSNSTDTSGQPVGVPSVQPVSTAPAEAKPGTSLAFTGSNGGQMIATAVGGAALLALGTGAVVVSRRRAARR</sequence>
<name>A0ABN1WQL8_9ACTN</name>
<feature type="region of interest" description="Disordered" evidence="1">
    <location>
        <begin position="165"/>
        <end position="299"/>
    </location>
</feature>
<dbReference type="EMBL" id="BAAALF010000115">
    <property type="protein sequence ID" value="GAA1255529.1"/>
    <property type="molecule type" value="Genomic_DNA"/>
</dbReference>
<evidence type="ECO:0000256" key="1">
    <source>
        <dbReference type="SAM" id="MobiDB-lite"/>
    </source>
</evidence>
<feature type="signal peptide" evidence="3">
    <location>
        <begin position="1"/>
        <end position="31"/>
    </location>
</feature>
<accession>A0ABN1WQL8</accession>
<proteinExistence type="predicted"/>
<dbReference type="Proteomes" id="UP001500037">
    <property type="component" value="Unassembled WGS sequence"/>
</dbReference>
<evidence type="ECO:0000313" key="4">
    <source>
        <dbReference type="EMBL" id="GAA1255529.1"/>
    </source>
</evidence>
<dbReference type="RefSeq" id="WP_344444471.1">
    <property type="nucleotide sequence ID" value="NZ_BAAALF010000115.1"/>
</dbReference>
<protein>
    <recommendedName>
        <fullName evidence="6">Gram-positive cocci surface proteins LPxTG domain-containing protein</fullName>
    </recommendedName>
</protein>
<gene>
    <name evidence="4" type="ORF">GCM10009665_52570</name>
</gene>
<reference evidence="4 5" key="1">
    <citation type="journal article" date="2019" name="Int. J. Syst. Evol. Microbiol.">
        <title>The Global Catalogue of Microorganisms (GCM) 10K type strain sequencing project: providing services to taxonomists for standard genome sequencing and annotation.</title>
        <authorList>
            <consortium name="The Broad Institute Genomics Platform"/>
            <consortium name="The Broad Institute Genome Sequencing Center for Infectious Disease"/>
            <person name="Wu L."/>
            <person name="Ma J."/>
        </authorList>
    </citation>
    <scope>NUCLEOTIDE SEQUENCE [LARGE SCALE GENOMIC DNA]</scope>
    <source>
        <strain evidence="4 5">JCM 13004</strain>
    </source>
</reference>
<keyword evidence="5" id="KW-1185">Reference proteome</keyword>
<keyword evidence="2" id="KW-0472">Membrane</keyword>
<keyword evidence="3" id="KW-0732">Signal</keyword>
<evidence type="ECO:0000256" key="3">
    <source>
        <dbReference type="SAM" id="SignalP"/>
    </source>
</evidence>
<feature type="chain" id="PRO_5047276935" description="Gram-positive cocci surface proteins LPxTG domain-containing protein" evidence="3">
    <location>
        <begin position="32"/>
        <end position="329"/>
    </location>
</feature>
<keyword evidence="2" id="KW-1133">Transmembrane helix</keyword>
<comment type="caution">
    <text evidence="4">The sequence shown here is derived from an EMBL/GenBank/DDBJ whole genome shotgun (WGS) entry which is preliminary data.</text>
</comment>
<evidence type="ECO:0000313" key="5">
    <source>
        <dbReference type="Proteomes" id="UP001500037"/>
    </source>
</evidence>
<feature type="compositionally biased region" description="Low complexity" evidence="1">
    <location>
        <begin position="177"/>
        <end position="279"/>
    </location>
</feature>
<evidence type="ECO:0008006" key="6">
    <source>
        <dbReference type="Google" id="ProtNLM"/>
    </source>
</evidence>
<organism evidence="4 5">
    <name type="scientific">Kitasatospora nipponensis</name>
    <dbReference type="NCBI Taxonomy" id="258049"/>
    <lineage>
        <taxon>Bacteria</taxon>
        <taxon>Bacillati</taxon>
        <taxon>Actinomycetota</taxon>
        <taxon>Actinomycetes</taxon>
        <taxon>Kitasatosporales</taxon>
        <taxon>Streptomycetaceae</taxon>
        <taxon>Kitasatospora</taxon>
    </lineage>
</organism>